<evidence type="ECO:0000313" key="2">
    <source>
        <dbReference type="EMBL" id="KIW05844.1"/>
    </source>
</evidence>
<feature type="region of interest" description="Disordered" evidence="1">
    <location>
        <begin position="1"/>
        <end position="21"/>
    </location>
</feature>
<dbReference type="OrthoDB" id="3648773at2759"/>
<keyword evidence="3" id="KW-1185">Reference proteome</keyword>
<protein>
    <submittedName>
        <fullName evidence="2">Uncharacterized protein</fullName>
    </submittedName>
</protein>
<dbReference type="RefSeq" id="XP_016215713.1">
    <property type="nucleotide sequence ID" value="XM_016356190.1"/>
</dbReference>
<feature type="region of interest" description="Disordered" evidence="1">
    <location>
        <begin position="76"/>
        <end position="101"/>
    </location>
</feature>
<proteinExistence type="predicted"/>
<feature type="region of interest" description="Disordered" evidence="1">
    <location>
        <begin position="285"/>
        <end position="313"/>
    </location>
</feature>
<feature type="region of interest" description="Disordered" evidence="1">
    <location>
        <begin position="160"/>
        <end position="191"/>
    </location>
</feature>
<name>A0A0D2B3J9_9PEZI</name>
<accession>A0A0D2B3J9</accession>
<organism evidence="2 3">
    <name type="scientific">Verruconis gallopava</name>
    <dbReference type="NCBI Taxonomy" id="253628"/>
    <lineage>
        <taxon>Eukaryota</taxon>
        <taxon>Fungi</taxon>
        <taxon>Dikarya</taxon>
        <taxon>Ascomycota</taxon>
        <taxon>Pezizomycotina</taxon>
        <taxon>Dothideomycetes</taxon>
        <taxon>Pleosporomycetidae</taxon>
        <taxon>Venturiales</taxon>
        <taxon>Sympoventuriaceae</taxon>
        <taxon>Verruconis</taxon>
    </lineage>
</organism>
<sequence length="384" mass="42741">MRLADLSQHQKPQRRPPSPILQLPRISTFRTEHEHRALSCKAHGFNKVLPNPSNDDVTTAVARCDLSTSLEKEWPRFLQPRSKRSTKSQPTTPEINSATADNLLSGNIASIKEHQARSPGKIHTGLLWHLYKSHDNDTKAPVLAKSRRTGTFDQITSQQNEVAVSAESMSKFRTPRLHPERPPLPKYPSSEVSPCDISFQGLNRNPLEPLEKTSTHVETSKGVKLRSSPRKHGLGRKTIEYFGMDSEHVSSSPIIGPSKGKRITSYFLNNFILGGEVESQTAYVDQGQTSSVGETEPLTVKESVPTTSEADQDQTEENYWFRVRVDNLLDDEQVEDVAKLTAMFDWDVPDHLPSSPLCPANPKHKGGGKGICVYHGRAKAKITS</sequence>
<dbReference type="GeneID" id="27311021"/>
<dbReference type="STRING" id="253628.A0A0D2B3J9"/>
<gene>
    <name evidence="2" type="ORF">PV09_03048</name>
</gene>
<dbReference type="AlphaFoldDB" id="A0A0D2B3J9"/>
<dbReference type="HOGENOM" id="CLU_720030_0_0_1"/>
<feature type="compositionally biased region" description="Polar residues" evidence="1">
    <location>
        <begin position="87"/>
        <end position="101"/>
    </location>
</feature>
<dbReference type="InParanoid" id="A0A0D2B3J9"/>
<evidence type="ECO:0000256" key="1">
    <source>
        <dbReference type="SAM" id="MobiDB-lite"/>
    </source>
</evidence>
<dbReference type="Proteomes" id="UP000053259">
    <property type="component" value="Unassembled WGS sequence"/>
</dbReference>
<evidence type="ECO:0000313" key="3">
    <source>
        <dbReference type="Proteomes" id="UP000053259"/>
    </source>
</evidence>
<reference evidence="2 3" key="1">
    <citation type="submission" date="2015-01" db="EMBL/GenBank/DDBJ databases">
        <title>The Genome Sequence of Ochroconis gallopava CBS43764.</title>
        <authorList>
            <consortium name="The Broad Institute Genomics Platform"/>
            <person name="Cuomo C."/>
            <person name="de Hoog S."/>
            <person name="Gorbushina A."/>
            <person name="Stielow B."/>
            <person name="Teixiera M."/>
            <person name="Abouelleil A."/>
            <person name="Chapman S.B."/>
            <person name="Priest M."/>
            <person name="Young S.K."/>
            <person name="Wortman J."/>
            <person name="Nusbaum C."/>
            <person name="Birren B."/>
        </authorList>
    </citation>
    <scope>NUCLEOTIDE SEQUENCE [LARGE SCALE GENOMIC DNA]</scope>
    <source>
        <strain evidence="2 3">CBS 43764</strain>
    </source>
</reference>
<dbReference type="VEuPathDB" id="FungiDB:PV09_03048"/>
<dbReference type="EMBL" id="KN847536">
    <property type="protein sequence ID" value="KIW05844.1"/>
    <property type="molecule type" value="Genomic_DNA"/>
</dbReference>